<dbReference type="InterPro" id="IPR005532">
    <property type="entry name" value="SUMF_dom"/>
</dbReference>
<protein>
    <recommendedName>
        <fullName evidence="1">Sulfatase-modifying factor enzyme-like domain-containing protein</fullName>
    </recommendedName>
</protein>
<dbReference type="Pfam" id="PF03781">
    <property type="entry name" value="FGE-sulfatase"/>
    <property type="match status" value="1"/>
</dbReference>
<proteinExistence type="predicted"/>
<gene>
    <name evidence="2" type="ORF">DM484_26420</name>
</gene>
<reference evidence="2 3" key="1">
    <citation type="journal article" date="2018" name="Aquat. Microb. Ecol.">
        <title>Gammaproteobacterial methanotrophs dominate.</title>
        <authorList>
            <person name="Rissanen A.J."/>
            <person name="Saarenheimo J."/>
            <person name="Tiirola M."/>
            <person name="Peura S."/>
            <person name="Aalto S.L."/>
            <person name="Karvinen A."/>
            <person name="Nykanen H."/>
        </authorList>
    </citation>
    <scope>NUCLEOTIDE SEQUENCE [LARGE SCALE GENOMIC DNA]</scope>
    <source>
        <strain evidence="2">AMbin10</strain>
    </source>
</reference>
<feature type="non-terminal residue" evidence="2">
    <location>
        <position position="1"/>
    </location>
</feature>
<dbReference type="SUPFAM" id="SSF56436">
    <property type="entry name" value="C-type lectin-like"/>
    <property type="match status" value="1"/>
</dbReference>
<name>A0A2W4QH23_9GAMM</name>
<evidence type="ECO:0000313" key="2">
    <source>
        <dbReference type="EMBL" id="PZN71442.1"/>
    </source>
</evidence>
<dbReference type="Gene3D" id="3.90.1580.10">
    <property type="entry name" value="paralog of FGE (formylglycine-generating enzyme)"/>
    <property type="match status" value="1"/>
</dbReference>
<accession>A0A2W4QH23</accession>
<dbReference type="InterPro" id="IPR051043">
    <property type="entry name" value="Sulfatase_Mod_Factor_Kinase"/>
</dbReference>
<dbReference type="EMBL" id="QJPH01000522">
    <property type="protein sequence ID" value="PZN71442.1"/>
    <property type="molecule type" value="Genomic_DNA"/>
</dbReference>
<dbReference type="Proteomes" id="UP000249396">
    <property type="component" value="Unassembled WGS sequence"/>
</dbReference>
<evidence type="ECO:0000259" key="1">
    <source>
        <dbReference type="Pfam" id="PF03781"/>
    </source>
</evidence>
<dbReference type="PANTHER" id="PTHR23150:SF19">
    <property type="entry name" value="FORMYLGLYCINE-GENERATING ENZYME"/>
    <property type="match status" value="1"/>
</dbReference>
<sequence>GGDTHPVGKLKPNAWGLYDMLGNVWEWVEDWYEPYQPQPQTDPTGPEDGTLRVLRGGSFFYVPEYLRSAVRFRGRPDDRNWFIGFRCARGPRRQP</sequence>
<feature type="domain" description="Sulfatase-modifying factor enzyme-like" evidence="1">
    <location>
        <begin position="3"/>
        <end position="89"/>
    </location>
</feature>
<dbReference type="GO" id="GO:0120147">
    <property type="term" value="F:formylglycine-generating oxidase activity"/>
    <property type="evidence" value="ECO:0007669"/>
    <property type="project" value="TreeGrafter"/>
</dbReference>
<comment type="caution">
    <text evidence="2">The sequence shown here is derived from an EMBL/GenBank/DDBJ whole genome shotgun (WGS) entry which is preliminary data.</text>
</comment>
<dbReference type="AlphaFoldDB" id="A0A2W4QH23"/>
<organism evidence="2 3">
    <name type="scientific">Candidatus Methylumidiphilus alinenensis</name>
    <dbReference type="NCBI Taxonomy" id="2202197"/>
    <lineage>
        <taxon>Bacteria</taxon>
        <taxon>Pseudomonadati</taxon>
        <taxon>Pseudomonadota</taxon>
        <taxon>Gammaproteobacteria</taxon>
        <taxon>Methylococcales</taxon>
        <taxon>Candidatus Methylumidiphilus</taxon>
    </lineage>
</organism>
<dbReference type="PANTHER" id="PTHR23150">
    <property type="entry name" value="SULFATASE MODIFYING FACTOR 1, 2"/>
    <property type="match status" value="1"/>
</dbReference>
<dbReference type="InterPro" id="IPR016187">
    <property type="entry name" value="CTDL_fold"/>
</dbReference>
<evidence type="ECO:0000313" key="3">
    <source>
        <dbReference type="Proteomes" id="UP000249396"/>
    </source>
</evidence>
<dbReference type="InterPro" id="IPR042095">
    <property type="entry name" value="SUMF_sf"/>
</dbReference>